<organism evidence="8 9">
    <name type="scientific">Varunaivibrio sulfuroxidans</name>
    <dbReference type="NCBI Taxonomy" id="1773489"/>
    <lineage>
        <taxon>Bacteria</taxon>
        <taxon>Pseudomonadati</taxon>
        <taxon>Pseudomonadota</taxon>
        <taxon>Alphaproteobacteria</taxon>
        <taxon>Rhodospirillales</taxon>
        <taxon>Magnetovibrionaceae</taxon>
        <taxon>Varunaivibrio</taxon>
    </lineage>
</organism>
<dbReference type="InterPro" id="IPR001763">
    <property type="entry name" value="Rhodanese-like_dom"/>
</dbReference>
<comment type="caution">
    <text evidence="8">The sequence shown here is derived from an EMBL/GenBank/DDBJ whole genome shotgun (WGS) entry which is preliminary data.</text>
</comment>
<proteinExistence type="predicted"/>
<dbReference type="CDD" id="cd01448">
    <property type="entry name" value="TST_Repeat_1"/>
    <property type="match status" value="1"/>
</dbReference>
<dbReference type="GO" id="GO:0004792">
    <property type="term" value="F:thiosulfate-cyanide sulfurtransferase activity"/>
    <property type="evidence" value="ECO:0007669"/>
    <property type="project" value="InterPro"/>
</dbReference>
<dbReference type="AlphaFoldDB" id="A0A4R3JE98"/>
<evidence type="ECO:0000256" key="4">
    <source>
        <dbReference type="ARBA" id="ARBA00022737"/>
    </source>
</evidence>
<dbReference type="NCBIfam" id="NF008557">
    <property type="entry name" value="PRK11493.1"/>
    <property type="match status" value="1"/>
</dbReference>
<dbReference type="Pfam" id="PF00581">
    <property type="entry name" value="Rhodanese"/>
    <property type="match status" value="2"/>
</dbReference>
<dbReference type="SMART" id="SM00450">
    <property type="entry name" value="RHOD"/>
    <property type="match status" value="2"/>
</dbReference>
<comment type="catalytic activity">
    <reaction evidence="5">
        <text>2-oxo-3-sulfanylpropanoate + [thioredoxin]-dithiol = [thioredoxin]-disulfide + hydrogen sulfide + pyruvate + H(+)</text>
        <dbReference type="Rhea" id="RHEA:21740"/>
        <dbReference type="Rhea" id="RHEA-COMP:10698"/>
        <dbReference type="Rhea" id="RHEA-COMP:10700"/>
        <dbReference type="ChEBI" id="CHEBI:15361"/>
        <dbReference type="ChEBI" id="CHEBI:15378"/>
        <dbReference type="ChEBI" id="CHEBI:29919"/>
        <dbReference type="ChEBI" id="CHEBI:29950"/>
        <dbReference type="ChEBI" id="CHEBI:50058"/>
        <dbReference type="ChEBI" id="CHEBI:57678"/>
        <dbReference type="EC" id="2.8.1.2"/>
    </reaction>
    <physiologicalReaction direction="left-to-right" evidence="5">
        <dbReference type="Rhea" id="RHEA:21741"/>
    </physiologicalReaction>
</comment>
<dbReference type="InterPro" id="IPR045078">
    <property type="entry name" value="TST/MPST-like"/>
</dbReference>
<evidence type="ECO:0000256" key="6">
    <source>
        <dbReference type="RuleBase" id="RU000507"/>
    </source>
</evidence>
<evidence type="ECO:0000313" key="8">
    <source>
        <dbReference type="EMBL" id="TCS64107.1"/>
    </source>
</evidence>
<evidence type="ECO:0000256" key="3">
    <source>
        <dbReference type="ARBA" id="ARBA00022679"/>
    </source>
</evidence>
<dbReference type="EMBL" id="SLZW01000002">
    <property type="protein sequence ID" value="TCS64107.1"/>
    <property type="molecule type" value="Genomic_DNA"/>
</dbReference>
<dbReference type="InterPro" id="IPR036873">
    <property type="entry name" value="Rhodanese-like_dom_sf"/>
</dbReference>
<keyword evidence="3 6" id="KW-0808">Transferase</keyword>
<evidence type="ECO:0000256" key="5">
    <source>
        <dbReference type="ARBA" id="ARBA00051793"/>
    </source>
</evidence>
<dbReference type="OrthoDB" id="9781034at2"/>
<keyword evidence="8" id="KW-0670">Pyruvate</keyword>
<feature type="domain" description="Rhodanese" evidence="7">
    <location>
        <begin position="20"/>
        <end position="138"/>
    </location>
</feature>
<dbReference type="PANTHER" id="PTHR11364">
    <property type="entry name" value="THIOSULFATE SULFERTANSFERASE"/>
    <property type="match status" value="1"/>
</dbReference>
<evidence type="ECO:0000256" key="2">
    <source>
        <dbReference type="ARBA" id="ARBA00022490"/>
    </source>
</evidence>
<feature type="domain" description="Rhodanese" evidence="7">
    <location>
        <begin position="169"/>
        <end position="285"/>
    </location>
</feature>
<dbReference type="PROSITE" id="PS00683">
    <property type="entry name" value="RHODANESE_2"/>
    <property type="match status" value="1"/>
</dbReference>
<dbReference type="GO" id="GO:0016784">
    <property type="term" value="F:3-mercaptopyruvate sulfurtransferase activity"/>
    <property type="evidence" value="ECO:0007669"/>
    <property type="project" value="UniProtKB-EC"/>
</dbReference>
<dbReference type="FunFam" id="3.40.250.10:FF:000001">
    <property type="entry name" value="Sulfurtransferase"/>
    <property type="match status" value="1"/>
</dbReference>
<dbReference type="InterPro" id="IPR001307">
    <property type="entry name" value="Thiosulphate_STrfase_CS"/>
</dbReference>
<dbReference type="CDD" id="cd01449">
    <property type="entry name" value="TST_Repeat_2"/>
    <property type="match status" value="1"/>
</dbReference>
<protein>
    <recommendedName>
        <fullName evidence="6">Sulfurtransferase</fullName>
    </recommendedName>
</protein>
<dbReference type="Proteomes" id="UP000295304">
    <property type="component" value="Unassembled WGS sequence"/>
</dbReference>
<evidence type="ECO:0000313" key="9">
    <source>
        <dbReference type="Proteomes" id="UP000295304"/>
    </source>
</evidence>
<dbReference type="GO" id="GO:0005737">
    <property type="term" value="C:cytoplasm"/>
    <property type="evidence" value="ECO:0007669"/>
    <property type="project" value="UniProtKB-SubCell"/>
</dbReference>
<comment type="subcellular location">
    <subcellularLocation>
        <location evidence="1">Cytoplasm</location>
    </subcellularLocation>
</comment>
<dbReference type="PROSITE" id="PS50206">
    <property type="entry name" value="RHODANESE_3"/>
    <property type="match status" value="2"/>
</dbReference>
<name>A0A4R3JE98_9PROT</name>
<accession>A0A4R3JE98</accession>
<keyword evidence="4" id="KW-0677">Repeat</keyword>
<dbReference type="Gene3D" id="3.40.250.10">
    <property type="entry name" value="Rhodanese-like domain"/>
    <property type="match status" value="2"/>
</dbReference>
<keyword evidence="9" id="KW-1185">Reference proteome</keyword>
<keyword evidence="2" id="KW-0963">Cytoplasm</keyword>
<sequence length="287" mass="32037">MEFANPEALVDCAWLRDHLDAPDVRIVDATFHLPHDDRDAREEYGFRHIPGAVHFDIDEIADTDTDLPHMLPSPEKFSAKVRKLGLGDGNKIVVYDGSGGFMAACRVWWMFRVFGHEDVCVLDGGLPQWGKERGPLEQDAPPAITERHFTARMNNTLVRTLDQMLANVERKKTQVIDARNEKRFAGIDHEPRPTERRGHIPGSINLPFTRLMDPRQNFTFRSADEIKAACDEIGLDLGKPIVSTCGSGVTAAVNAFALYLLGHDQVAVYDGSWAEWGNLPDTPIANP</sequence>
<reference evidence="8 9" key="1">
    <citation type="submission" date="2019-03" db="EMBL/GenBank/DDBJ databases">
        <title>Genomic Encyclopedia of Type Strains, Phase IV (KMG-IV): sequencing the most valuable type-strain genomes for metagenomic binning, comparative biology and taxonomic classification.</title>
        <authorList>
            <person name="Goeker M."/>
        </authorList>
    </citation>
    <scope>NUCLEOTIDE SEQUENCE [LARGE SCALE GENOMIC DNA]</scope>
    <source>
        <strain evidence="8 9">DSM 101688</strain>
    </source>
</reference>
<dbReference type="RefSeq" id="WP_132938075.1">
    <property type="nucleotide sequence ID" value="NZ_CP119676.1"/>
</dbReference>
<evidence type="ECO:0000256" key="1">
    <source>
        <dbReference type="ARBA" id="ARBA00004496"/>
    </source>
</evidence>
<gene>
    <name evidence="8" type="ORF">EDD55_102146</name>
</gene>
<dbReference type="PANTHER" id="PTHR11364:SF27">
    <property type="entry name" value="SULFURTRANSFERASE"/>
    <property type="match status" value="1"/>
</dbReference>
<dbReference type="FunFam" id="3.40.250.10:FF:000015">
    <property type="entry name" value="Sulfurtransferase"/>
    <property type="match status" value="1"/>
</dbReference>
<evidence type="ECO:0000259" key="7">
    <source>
        <dbReference type="PROSITE" id="PS50206"/>
    </source>
</evidence>
<dbReference type="SUPFAM" id="SSF52821">
    <property type="entry name" value="Rhodanese/Cell cycle control phosphatase"/>
    <property type="match status" value="2"/>
</dbReference>
<dbReference type="PROSITE" id="PS00380">
    <property type="entry name" value="RHODANESE_1"/>
    <property type="match status" value="1"/>
</dbReference>